<dbReference type="EMBL" id="JACRTA010000001">
    <property type="protein sequence ID" value="MBC8567550.1"/>
    <property type="molecule type" value="Genomic_DNA"/>
</dbReference>
<dbReference type="PANTHER" id="PTHR11735:SF11">
    <property type="entry name" value="TRNA THREONYLCARBAMOYLADENOSINE BIOSYNTHESIS PROTEIN TSAB"/>
    <property type="match status" value="1"/>
</dbReference>
<dbReference type="AlphaFoldDB" id="A0A926E753"/>
<dbReference type="Pfam" id="PF00814">
    <property type="entry name" value="TsaD"/>
    <property type="match status" value="1"/>
</dbReference>
<dbReference type="RefSeq" id="WP_187524891.1">
    <property type="nucleotide sequence ID" value="NZ_JACRTA010000001.1"/>
</dbReference>
<evidence type="ECO:0000259" key="1">
    <source>
        <dbReference type="Pfam" id="PF00814"/>
    </source>
</evidence>
<comment type="caution">
    <text evidence="2">The sequence shown here is derived from an EMBL/GenBank/DDBJ whole genome shotgun (WGS) entry which is preliminary data.</text>
</comment>
<evidence type="ECO:0000313" key="2">
    <source>
        <dbReference type="EMBL" id="MBC8567550.1"/>
    </source>
</evidence>
<dbReference type="PANTHER" id="PTHR11735">
    <property type="entry name" value="TRNA N6-ADENOSINE THREONYLCARBAMOYLTRANSFERASE"/>
    <property type="match status" value="1"/>
</dbReference>
<keyword evidence="3" id="KW-1185">Reference proteome</keyword>
<name>A0A926E753_9FIRM</name>
<dbReference type="CDD" id="cd24032">
    <property type="entry name" value="ASKHA_NBD_TsaB"/>
    <property type="match status" value="1"/>
</dbReference>
<accession>A0A926E753</accession>
<dbReference type="Gene3D" id="3.30.420.40">
    <property type="match status" value="2"/>
</dbReference>
<feature type="domain" description="Gcp-like" evidence="1">
    <location>
        <begin position="34"/>
        <end position="127"/>
    </location>
</feature>
<dbReference type="GO" id="GO:0005829">
    <property type="term" value="C:cytosol"/>
    <property type="evidence" value="ECO:0007669"/>
    <property type="project" value="TreeGrafter"/>
</dbReference>
<evidence type="ECO:0000313" key="3">
    <source>
        <dbReference type="Proteomes" id="UP000610862"/>
    </source>
</evidence>
<sequence length="237" mass="26454">MYILGIETTGVFASVALMKNREIVGYVKGSDRFSHLQNLMPQIETVLEEGGITLKDIEAIAVSCGPGSFTGIRIGVSSARALSQMTRIPCVPVPSLAALAMNAAFIDNKDILICPMMDARRNQIYAGGYFFENGFPVEKIKAGAYMLDEFLSKTERYDRILTLGDAIDVYEEKMKNLRLRGTETASEDIRYQDAVSVVRLGAELYRKNGGITYDKVEPDYMRLAEAERKLREKQRKG</sequence>
<dbReference type="InterPro" id="IPR022496">
    <property type="entry name" value="T6A_TsaB"/>
</dbReference>
<dbReference type="Proteomes" id="UP000610862">
    <property type="component" value="Unassembled WGS sequence"/>
</dbReference>
<dbReference type="NCBIfam" id="TIGR03725">
    <property type="entry name" value="T6A_YeaZ"/>
    <property type="match status" value="1"/>
</dbReference>
<reference evidence="2" key="1">
    <citation type="submission" date="2020-08" db="EMBL/GenBank/DDBJ databases">
        <title>Genome public.</title>
        <authorList>
            <person name="Liu C."/>
            <person name="Sun Q."/>
        </authorList>
    </citation>
    <scope>NUCLEOTIDE SEQUENCE</scope>
    <source>
        <strain evidence="2">NSJ-24</strain>
    </source>
</reference>
<organism evidence="2 3">
    <name type="scientific">Lentihominibacter hominis</name>
    <dbReference type="NCBI Taxonomy" id="2763645"/>
    <lineage>
        <taxon>Bacteria</taxon>
        <taxon>Bacillati</taxon>
        <taxon>Bacillota</taxon>
        <taxon>Clostridia</taxon>
        <taxon>Peptostreptococcales</taxon>
        <taxon>Anaerovoracaceae</taxon>
        <taxon>Lentihominibacter</taxon>
    </lineage>
</organism>
<dbReference type="InterPro" id="IPR043129">
    <property type="entry name" value="ATPase_NBD"/>
</dbReference>
<dbReference type="InterPro" id="IPR000905">
    <property type="entry name" value="Gcp-like_dom"/>
</dbReference>
<gene>
    <name evidence="2" type="primary">tsaB</name>
    <name evidence="2" type="ORF">H8692_02085</name>
</gene>
<dbReference type="GO" id="GO:0002949">
    <property type="term" value="P:tRNA threonylcarbamoyladenosine modification"/>
    <property type="evidence" value="ECO:0007669"/>
    <property type="project" value="InterPro"/>
</dbReference>
<proteinExistence type="predicted"/>
<protein>
    <submittedName>
        <fullName evidence="2">tRNA (Adenosine(37)-N6)-threonylcarbamoyltransferase complex dimerization subunit type 1 TsaB</fullName>
    </submittedName>
</protein>
<dbReference type="SUPFAM" id="SSF53067">
    <property type="entry name" value="Actin-like ATPase domain"/>
    <property type="match status" value="2"/>
</dbReference>